<keyword evidence="4" id="KW-1185">Reference proteome</keyword>
<accession>A0A1Y6CZ52</accession>
<dbReference type="InterPro" id="IPR011330">
    <property type="entry name" value="Glyco_hydro/deAcase_b/a-brl"/>
</dbReference>
<organism evidence="3 4">
    <name type="scientific">Methylomagnum ishizawai</name>
    <dbReference type="NCBI Taxonomy" id="1760988"/>
    <lineage>
        <taxon>Bacteria</taxon>
        <taxon>Pseudomonadati</taxon>
        <taxon>Pseudomonadota</taxon>
        <taxon>Gammaproteobacteria</taxon>
        <taxon>Methylococcales</taxon>
        <taxon>Methylococcaceae</taxon>
        <taxon>Methylomagnum</taxon>
    </lineage>
</organism>
<dbReference type="STRING" id="1760988.SAMN02949497_2976"/>
<dbReference type="GO" id="GO:0016810">
    <property type="term" value="F:hydrolase activity, acting on carbon-nitrogen (but not peptide) bonds"/>
    <property type="evidence" value="ECO:0007669"/>
    <property type="project" value="InterPro"/>
</dbReference>
<dbReference type="PANTHER" id="PTHR34216:SF7">
    <property type="entry name" value="POLY-BETA-1,6-N-ACETYL-D-GLUCOSAMINE N-DEACETYLASE"/>
    <property type="match status" value="1"/>
</dbReference>
<dbReference type="Gene3D" id="3.20.20.370">
    <property type="entry name" value="Glycoside hydrolase/deacetylase"/>
    <property type="match status" value="1"/>
</dbReference>
<reference evidence="3 4" key="1">
    <citation type="submission" date="2016-12" db="EMBL/GenBank/DDBJ databases">
        <authorList>
            <person name="Song W.-J."/>
            <person name="Kurnit D.M."/>
        </authorList>
    </citation>
    <scope>NUCLEOTIDE SEQUENCE [LARGE SCALE GENOMIC DNA]</scope>
    <source>
        <strain evidence="3 4">175</strain>
    </source>
</reference>
<keyword evidence="1" id="KW-0732">Signal</keyword>
<protein>
    <submittedName>
        <fullName evidence="3">Polysaccharide deacetylase</fullName>
    </submittedName>
</protein>
<dbReference type="Proteomes" id="UP000192923">
    <property type="component" value="Unassembled WGS sequence"/>
</dbReference>
<evidence type="ECO:0000313" key="4">
    <source>
        <dbReference type="Proteomes" id="UP000192923"/>
    </source>
</evidence>
<dbReference type="OrthoDB" id="9814639at2"/>
<gene>
    <name evidence="3" type="ORF">SAMN02949497_2976</name>
</gene>
<proteinExistence type="predicted"/>
<evidence type="ECO:0000259" key="2">
    <source>
        <dbReference type="PROSITE" id="PS51677"/>
    </source>
</evidence>
<dbReference type="Pfam" id="PF01522">
    <property type="entry name" value="Polysacc_deac_1"/>
    <property type="match status" value="1"/>
</dbReference>
<dbReference type="InterPro" id="IPR002509">
    <property type="entry name" value="NODB_dom"/>
</dbReference>
<dbReference type="PROSITE" id="PS51677">
    <property type="entry name" value="NODB"/>
    <property type="match status" value="1"/>
</dbReference>
<dbReference type="EMBL" id="FXAM01000001">
    <property type="protein sequence ID" value="SMF95611.1"/>
    <property type="molecule type" value="Genomic_DNA"/>
</dbReference>
<dbReference type="GO" id="GO:0005975">
    <property type="term" value="P:carbohydrate metabolic process"/>
    <property type="evidence" value="ECO:0007669"/>
    <property type="project" value="InterPro"/>
</dbReference>
<dbReference type="AlphaFoldDB" id="A0A1Y6CZ52"/>
<name>A0A1Y6CZ52_9GAMM</name>
<dbReference type="RefSeq" id="WP_085213977.1">
    <property type="nucleotide sequence ID" value="NZ_FXAM01000001.1"/>
</dbReference>
<dbReference type="SUPFAM" id="SSF88713">
    <property type="entry name" value="Glycoside hydrolase/deacetylase"/>
    <property type="match status" value="1"/>
</dbReference>
<evidence type="ECO:0000313" key="3">
    <source>
        <dbReference type="EMBL" id="SMF95611.1"/>
    </source>
</evidence>
<dbReference type="CDD" id="cd10918">
    <property type="entry name" value="CE4_NodB_like_5s_6s"/>
    <property type="match status" value="1"/>
</dbReference>
<sequence>MPPLQPKLSTPISVLMYHQIGRFDNPKEHRSCYCEVDSFRRQMAWLKYLGYRVITLEQARAAVFEQQLLSHPAVVLTFDDGYENFAEYAYPILREYGYPAVLFAVSGLLGQPARWLANGGVDAPLLSGAGLRELRAGGIEIGSHSVSHPRLGRLDPAAYRAEIADSKAALEDLLGAAVESFAYPYGDYTPEVRDAVAAAGYRVAVTCSRGAAQTAPHPLEIPRKAIAWGDDLLGFFWKLRFKNRRKDRYA</sequence>
<dbReference type="InterPro" id="IPR051398">
    <property type="entry name" value="Polysacch_Deacetylase"/>
</dbReference>
<dbReference type="PANTHER" id="PTHR34216">
    <property type="match status" value="1"/>
</dbReference>
<evidence type="ECO:0000256" key="1">
    <source>
        <dbReference type="ARBA" id="ARBA00022729"/>
    </source>
</evidence>
<feature type="domain" description="NodB homology" evidence="2">
    <location>
        <begin position="72"/>
        <end position="250"/>
    </location>
</feature>